<dbReference type="OrthoDB" id="581140at2"/>
<dbReference type="InterPro" id="IPR021889">
    <property type="entry name" value="DUF3500"/>
</dbReference>
<reference evidence="1 2" key="1">
    <citation type="submission" date="2019-08" db="EMBL/GenBank/DDBJ databases">
        <title>Seonamhaeicola sediminis sp. nov., isolated from marine sediment.</title>
        <authorList>
            <person name="Cao W.R."/>
        </authorList>
    </citation>
    <scope>NUCLEOTIDE SEQUENCE [LARGE SCALE GENOMIC DNA]</scope>
    <source>
        <strain evidence="1 2">1505</strain>
    </source>
</reference>
<protein>
    <submittedName>
        <fullName evidence="1">DUF3500 domain-containing protein</fullName>
    </submittedName>
</protein>
<comment type="caution">
    <text evidence="1">The sequence shown here is derived from an EMBL/GenBank/DDBJ whole genome shotgun (WGS) entry which is preliminary data.</text>
</comment>
<dbReference type="PANTHER" id="PTHR37489:SF1">
    <property type="entry name" value="DUF3500 DOMAIN-CONTAINING PROTEIN"/>
    <property type="match status" value="1"/>
</dbReference>
<keyword evidence="2" id="KW-1185">Reference proteome</keyword>
<dbReference type="RefSeq" id="WP_147769556.1">
    <property type="nucleotide sequence ID" value="NZ_VRKQ01000018.1"/>
</dbReference>
<accession>A0A5C7GEE7</accession>
<name>A0A5C7GEE7_9FLAO</name>
<dbReference type="EMBL" id="VRKQ01000018">
    <property type="protein sequence ID" value="TXG35213.1"/>
    <property type="molecule type" value="Genomic_DNA"/>
</dbReference>
<organism evidence="1 2">
    <name type="scientific">Seonamhaeicola maritimus</name>
    <dbReference type="NCBI Taxonomy" id="2591822"/>
    <lineage>
        <taxon>Bacteria</taxon>
        <taxon>Pseudomonadati</taxon>
        <taxon>Bacteroidota</taxon>
        <taxon>Flavobacteriia</taxon>
        <taxon>Flavobacteriales</taxon>
        <taxon>Flavobacteriaceae</taxon>
    </lineage>
</organism>
<dbReference type="PANTHER" id="PTHR37489">
    <property type="entry name" value="DUF3500 DOMAIN-CONTAINING PROTEIN"/>
    <property type="match status" value="1"/>
</dbReference>
<evidence type="ECO:0000313" key="1">
    <source>
        <dbReference type="EMBL" id="TXG35213.1"/>
    </source>
</evidence>
<dbReference type="AlphaFoldDB" id="A0A5C7GEE7"/>
<proteinExistence type="predicted"/>
<sequence>MKHLFSSILLFFCFIGIGQTTEDLNKVTSTFLETLNEEELSSIQYKFEDSLRTKWTNLPVGIEKRPGLKFGDLSEKSKIKFHDILTTVFSSQGYLKTTSIMSLDDILNQVYQTAFEREFITEKNLKQIKNLEWDYKNYFVSVWNTPSLTEPWGLKFGGHHISINLTIKGDKLSVTPLFLGTDPAEVPITKYAGLRVLSNEEDYGLKLINMLSKEQKKIATISNDVPKDIITNPSKPQRINDYYGIKASDLNEEQKHQLILLIKEYVNNLETRKVTEILKTIKTSGVENIYFAWIGSYERRKPHYYIIHSPDFIIEYDNVGFRNDGNHIHSIFREKKNDFGEDILKSHYLEHKH</sequence>
<dbReference type="Pfam" id="PF12006">
    <property type="entry name" value="DUF3500"/>
    <property type="match status" value="1"/>
</dbReference>
<dbReference type="Proteomes" id="UP000321080">
    <property type="component" value="Unassembled WGS sequence"/>
</dbReference>
<evidence type="ECO:0000313" key="2">
    <source>
        <dbReference type="Proteomes" id="UP000321080"/>
    </source>
</evidence>
<gene>
    <name evidence="1" type="ORF">FUA22_15795</name>
</gene>